<evidence type="ECO:0000313" key="2">
    <source>
        <dbReference type="Proteomes" id="UP001197626"/>
    </source>
</evidence>
<gene>
    <name evidence="1" type="ORF">LN051_01925</name>
</gene>
<keyword evidence="2" id="KW-1185">Reference proteome</keyword>
<proteinExistence type="predicted"/>
<dbReference type="NCBIfam" id="TIGR01167">
    <property type="entry name" value="LPXTG_anchor"/>
    <property type="match status" value="1"/>
</dbReference>
<dbReference type="Proteomes" id="UP001197626">
    <property type="component" value="Chromosome"/>
</dbReference>
<dbReference type="EMBL" id="CP086654">
    <property type="protein sequence ID" value="UEX91118.1"/>
    <property type="molecule type" value="Genomic_DNA"/>
</dbReference>
<accession>A0ABY3PFL8</accession>
<sequence length="93" mass="10230">MQINHQGDIVSKTTGQVVIPNSKVKHYKGQLAYVNDKGELVSLKTGEVLLNVSVAQHYIQDTLPHTGQQQESPIIIGGLLVIGGYLLFRRYTA</sequence>
<evidence type="ECO:0000313" key="1">
    <source>
        <dbReference type="EMBL" id="UEX91118.1"/>
    </source>
</evidence>
<reference evidence="1 2" key="1">
    <citation type="journal article" date="2022" name="Pathogens">
        <title>Staphylococcus ratti sp. nov. Isolated from a Lab Rat.</title>
        <authorList>
            <person name="Kovarovic V."/>
            <person name="Sedlacek I."/>
            <person name="Petras P."/>
            <person name="Kralova S."/>
            <person name="Maslanova I."/>
            <person name="Svec P."/>
            <person name="Neumann-Schaal M."/>
            <person name="Botka T."/>
            <person name="Gelbicova T."/>
            <person name="Stankova E."/>
            <person name="Doskar J."/>
            <person name="Pantucek R."/>
        </authorList>
    </citation>
    <scope>NUCLEOTIDE SEQUENCE [LARGE SCALE GENOMIC DNA]</scope>
    <source>
        <strain evidence="1 2">CCM 9025</strain>
    </source>
</reference>
<organism evidence="1 2">
    <name type="scientific">Staphylococcus ratti</name>
    <dbReference type="NCBI Taxonomy" id="2892440"/>
    <lineage>
        <taxon>Bacteria</taxon>
        <taxon>Bacillati</taxon>
        <taxon>Bacillota</taxon>
        <taxon>Bacilli</taxon>
        <taxon>Bacillales</taxon>
        <taxon>Staphylococcaceae</taxon>
        <taxon>Staphylococcus</taxon>
    </lineage>
</organism>
<protein>
    <submittedName>
        <fullName evidence="1">LPXTG cell wall anchor domain-containing protein</fullName>
    </submittedName>
</protein>
<name>A0ABY3PFL8_9STAP</name>